<dbReference type="PATRIC" id="fig|1298851.3.peg.906"/>
<dbReference type="GO" id="GO:0005524">
    <property type="term" value="F:ATP binding"/>
    <property type="evidence" value="ECO:0007669"/>
    <property type="project" value="UniProtKB-UniRule"/>
</dbReference>
<dbReference type="GO" id="GO:0046933">
    <property type="term" value="F:proton-transporting ATP synthase activity, rotational mechanism"/>
    <property type="evidence" value="ECO:0007669"/>
    <property type="project" value="UniProtKB-UniRule"/>
</dbReference>
<dbReference type="InterPro" id="IPR023632">
    <property type="entry name" value="ATP_synth_F1_gsu_CS"/>
</dbReference>
<keyword evidence="12" id="KW-1185">Reference proteome</keyword>
<gene>
    <name evidence="10 11" type="primary">atpG</name>
    <name evidence="11" type="ORF">TST_0869</name>
</gene>
<comment type="function">
    <text evidence="1 10">Produces ATP from ADP in the presence of a proton gradient across the membrane. The gamma chain is believed to be important in regulating ATPase activity and the flow of protons through the CF(0) complex.</text>
</comment>
<proteinExistence type="inferred from homology"/>
<evidence type="ECO:0000256" key="5">
    <source>
        <dbReference type="ARBA" id="ARBA00022781"/>
    </source>
</evidence>
<dbReference type="PANTHER" id="PTHR11693">
    <property type="entry name" value="ATP SYNTHASE GAMMA CHAIN"/>
    <property type="match status" value="1"/>
</dbReference>
<evidence type="ECO:0000313" key="12">
    <source>
        <dbReference type="Proteomes" id="UP000063234"/>
    </source>
</evidence>
<evidence type="ECO:0000256" key="2">
    <source>
        <dbReference type="ARBA" id="ARBA00004170"/>
    </source>
</evidence>
<dbReference type="PANTHER" id="PTHR11693:SF22">
    <property type="entry name" value="ATP SYNTHASE SUBUNIT GAMMA, MITOCHONDRIAL"/>
    <property type="match status" value="1"/>
</dbReference>
<keyword evidence="7 10" id="KW-0472">Membrane</keyword>
<reference evidence="12" key="1">
    <citation type="journal article" date="2018" name="Science">
        <title>A primordial and reversible TCA cycle in a facultatively chemolithoautotrophic thermophile.</title>
        <authorList>
            <person name="Nunoura T."/>
            <person name="Chikaraishi Y."/>
            <person name="Izaki R."/>
            <person name="Suwa T."/>
            <person name="Sato T."/>
            <person name="Harada T."/>
            <person name="Mori K."/>
            <person name="Kato Y."/>
            <person name="Miyazaki M."/>
            <person name="Shimamura S."/>
            <person name="Yanagawa K."/>
            <person name="Shuto A."/>
            <person name="Ohkouchi N."/>
            <person name="Fujita N."/>
            <person name="Takaki Y."/>
            <person name="Atomi H."/>
            <person name="Takai K."/>
        </authorList>
    </citation>
    <scope>NUCLEOTIDE SEQUENCE [LARGE SCALE GENOMIC DNA]</scope>
    <source>
        <strain evidence="12">DSM 17441 / JCM 13301 / NBRC 103674 / ABI70S6</strain>
    </source>
</reference>
<dbReference type="STRING" id="1298851.TST_0869"/>
<dbReference type="SUPFAM" id="SSF52943">
    <property type="entry name" value="ATP synthase (F1-ATPase), gamma subunit"/>
    <property type="match status" value="1"/>
</dbReference>
<evidence type="ECO:0000256" key="9">
    <source>
        <dbReference type="ARBA" id="ARBA00023310"/>
    </source>
</evidence>
<keyword evidence="9 10" id="KW-0066">ATP synthesis</keyword>
<dbReference type="Gene3D" id="3.40.1380.10">
    <property type="match status" value="1"/>
</dbReference>
<evidence type="ECO:0000256" key="4">
    <source>
        <dbReference type="ARBA" id="ARBA00022448"/>
    </source>
</evidence>
<dbReference type="PRINTS" id="PR00126">
    <property type="entry name" value="ATPASEGAMMA"/>
</dbReference>
<evidence type="ECO:0000313" key="11">
    <source>
        <dbReference type="EMBL" id="BAT71669.1"/>
    </source>
</evidence>
<dbReference type="CDD" id="cd12151">
    <property type="entry name" value="F1-ATPase_gamma"/>
    <property type="match status" value="1"/>
</dbReference>
<keyword evidence="8 10" id="KW-0139">CF(1)</keyword>
<dbReference type="Gene3D" id="1.10.287.80">
    <property type="entry name" value="ATP synthase, gamma subunit, helix hairpin domain"/>
    <property type="match status" value="1"/>
</dbReference>
<accession>A0A0S3QTP4</accession>
<dbReference type="EMBL" id="AP013035">
    <property type="protein sequence ID" value="BAT71669.1"/>
    <property type="molecule type" value="Genomic_DNA"/>
</dbReference>
<evidence type="ECO:0000256" key="7">
    <source>
        <dbReference type="ARBA" id="ARBA00023136"/>
    </source>
</evidence>
<evidence type="ECO:0000256" key="10">
    <source>
        <dbReference type="HAMAP-Rule" id="MF_00815"/>
    </source>
</evidence>
<keyword evidence="4 10" id="KW-0813">Transport</keyword>
<dbReference type="GO" id="GO:0045259">
    <property type="term" value="C:proton-transporting ATP synthase complex"/>
    <property type="evidence" value="ECO:0007669"/>
    <property type="project" value="UniProtKB-KW"/>
</dbReference>
<dbReference type="RefSeq" id="WP_068549667.1">
    <property type="nucleotide sequence ID" value="NZ_AP013035.1"/>
</dbReference>
<dbReference type="InterPro" id="IPR000131">
    <property type="entry name" value="ATP_synth_F1_gsu"/>
</dbReference>
<dbReference type="InterPro" id="IPR035968">
    <property type="entry name" value="ATP_synth_F1_ATPase_gsu"/>
</dbReference>
<evidence type="ECO:0000256" key="1">
    <source>
        <dbReference type="ARBA" id="ARBA00003456"/>
    </source>
</evidence>
<dbReference type="FunFam" id="1.10.287.80:FF:000001">
    <property type="entry name" value="ATP synthase gamma chain"/>
    <property type="match status" value="1"/>
</dbReference>
<comment type="subunit">
    <text evidence="10">F-type ATPases have 2 components, CF(1) - the catalytic core - and CF(0) - the membrane proton channel. CF(1) has five subunits: alpha(3), beta(3), gamma(1), delta(1), epsilon(1). CF(0) has three main subunits: a, b and c.</text>
</comment>
<dbReference type="Pfam" id="PF00231">
    <property type="entry name" value="ATP-synt"/>
    <property type="match status" value="1"/>
</dbReference>
<dbReference type="AlphaFoldDB" id="A0A0S3QTP4"/>
<evidence type="ECO:0000256" key="6">
    <source>
        <dbReference type="ARBA" id="ARBA00023065"/>
    </source>
</evidence>
<keyword evidence="5 10" id="KW-0375">Hydrogen ion transport</keyword>
<keyword evidence="11" id="KW-0378">Hydrolase</keyword>
<evidence type="ECO:0000256" key="8">
    <source>
        <dbReference type="ARBA" id="ARBA00023196"/>
    </source>
</evidence>
<dbReference type="GO" id="GO:0016787">
    <property type="term" value="F:hydrolase activity"/>
    <property type="evidence" value="ECO:0007669"/>
    <property type="project" value="UniProtKB-KW"/>
</dbReference>
<dbReference type="PROSITE" id="PS00153">
    <property type="entry name" value="ATPASE_GAMMA"/>
    <property type="match status" value="1"/>
</dbReference>
<dbReference type="HAMAP" id="MF_00815">
    <property type="entry name" value="ATP_synth_gamma_bact"/>
    <property type="match status" value="1"/>
</dbReference>
<keyword evidence="10" id="KW-1003">Cell membrane</keyword>
<name>A0A0S3QTP4_THET7</name>
<protein>
    <recommendedName>
        <fullName evidence="10">ATP synthase gamma chain</fullName>
    </recommendedName>
    <alternativeName>
        <fullName evidence="10">ATP synthase F1 sector gamma subunit</fullName>
    </alternativeName>
    <alternativeName>
        <fullName evidence="10">F-ATPase gamma subunit</fullName>
    </alternativeName>
</protein>
<organism evidence="11 12">
    <name type="scientific">Thermosulfidibacter takaii (strain DSM 17441 / JCM 13301 / NBRC 103674 / ABI70S6)</name>
    <dbReference type="NCBI Taxonomy" id="1298851"/>
    <lineage>
        <taxon>Bacteria</taxon>
        <taxon>Pseudomonadati</taxon>
        <taxon>Thermosulfidibacterota</taxon>
        <taxon>Thermosulfidibacteria</taxon>
        <taxon>Thermosulfidibacterales</taxon>
        <taxon>Thermosulfidibacteraceae</taxon>
    </lineage>
</organism>
<dbReference type="OrthoDB" id="9812769at2"/>
<dbReference type="GO" id="GO:0042777">
    <property type="term" value="P:proton motive force-driven plasma membrane ATP synthesis"/>
    <property type="evidence" value="ECO:0007669"/>
    <property type="project" value="UniProtKB-UniRule"/>
</dbReference>
<dbReference type="KEGG" id="ttk:TST_0869"/>
<comment type="similarity">
    <text evidence="3 10">Belongs to the ATPase gamma chain family.</text>
</comment>
<dbReference type="GO" id="GO:0005886">
    <property type="term" value="C:plasma membrane"/>
    <property type="evidence" value="ECO:0007669"/>
    <property type="project" value="UniProtKB-SubCell"/>
</dbReference>
<dbReference type="Proteomes" id="UP000063234">
    <property type="component" value="Chromosome"/>
</dbReference>
<keyword evidence="6 10" id="KW-0406">Ion transport</keyword>
<sequence>MASLRDMRRKIASVKSTQKITNTMKLVAAAKFRRAQADILSLRPYAFRMHEMLSSLAMRATEGAHPLLERREEKKLLLIVVTSDRGLCGAFNTNILRRMELFVAEKEKESKEVHILAIGRKARDYLERRKGQYNVDKIYVNLFLKKVRFEDAAMIADYAAESFVSGWVDSVYVLYNEFKSAIRQEVVVESFIPIKPMELKEGDVPVDFIYEPSKDEVLKELLPLHLRTQMYRVFLESAASEHGARMTSMDNATKNAEEMIRKLTLEYNKARQAAITKELLEIVAGAEALKG</sequence>
<comment type="subcellular location">
    <subcellularLocation>
        <location evidence="10">Cell membrane</location>
        <topology evidence="10">Peripheral membrane protein</topology>
    </subcellularLocation>
    <subcellularLocation>
        <location evidence="2">Membrane</location>
        <topology evidence="2">Peripheral membrane protein</topology>
    </subcellularLocation>
</comment>
<evidence type="ECO:0000256" key="3">
    <source>
        <dbReference type="ARBA" id="ARBA00007681"/>
    </source>
</evidence>
<dbReference type="NCBIfam" id="TIGR01146">
    <property type="entry name" value="ATPsyn_F1gamma"/>
    <property type="match status" value="1"/>
</dbReference>